<reference evidence="1 2" key="1">
    <citation type="journal article" date="2022" name="New Phytol.">
        <title>Ecological generalism drives hyperdiversity of secondary metabolite gene clusters in xylarialean endophytes.</title>
        <authorList>
            <person name="Franco M.E.E."/>
            <person name="Wisecaver J.H."/>
            <person name="Arnold A.E."/>
            <person name="Ju Y.M."/>
            <person name="Slot J.C."/>
            <person name="Ahrendt S."/>
            <person name="Moore L.P."/>
            <person name="Eastman K.E."/>
            <person name="Scott K."/>
            <person name="Konkel Z."/>
            <person name="Mondo S.J."/>
            <person name="Kuo A."/>
            <person name="Hayes R.D."/>
            <person name="Haridas S."/>
            <person name="Andreopoulos B."/>
            <person name="Riley R."/>
            <person name="LaButti K."/>
            <person name="Pangilinan J."/>
            <person name="Lipzen A."/>
            <person name="Amirebrahimi M."/>
            <person name="Yan J."/>
            <person name="Adam C."/>
            <person name="Keymanesh K."/>
            <person name="Ng V."/>
            <person name="Louie K."/>
            <person name="Northen T."/>
            <person name="Drula E."/>
            <person name="Henrissat B."/>
            <person name="Hsieh H.M."/>
            <person name="Youens-Clark K."/>
            <person name="Lutzoni F."/>
            <person name="Miadlikowska J."/>
            <person name="Eastwood D.C."/>
            <person name="Hamelin R.C."/>
            <person name="Grigoriev I.V."/>
            <person name="U'Ren J.M."/>
        </authorList>
    </citation>
    <scope>NUCLEOTIDE SEQUENCE [LARGE SCALE GENOMIC DNA]</scope>
    <source>
        <strain evidence="1 2">CBS 119005</strain>
    </source>
</reference>
<dbReference type="EMBL" id="MU393524">
    <property type="protein sequence ID" value="KAI4862503.1"/>
    <property type="molecule type" value="Genomic_DNA"/>
</dbReference>
<name>A0ACB9YTI4_9PEZI</name>
<keyword evidence="2" id="KW-1185">Reference proteome</keyword>
<accession>A0ACB9YTI4</accession>
<evidence type="ECO:0000313" key="1">
    <source>
        <dbReference type="EMBL" id="KAI4862503.1"/>
    </source>
</evidence>
<dbReference type="Proteomes" id="UP001497700">
    <property type="component" value="Unassembled WGS sequence"/>
</dbReference>
<protein>
    <submittedName>
        <fullName evidence="1">Uncharacterized protein</fullName>
    </submittedName>
</protein>
<organism evidence="1 2">
    <name type="scientific">Hypoxylon rubiginosum</name>
    <dbReference type="NCBI Taxonomy" id="110542"/>
    <lineage>
        <taxon>Eukaryota</taxon>
        <taxon>Fungi</taxon>
        <taxon>Dikarya</taxon>
        <taxon>Ascomycota</taxon>
        <taxon>Pezizomycotina</taxon>
        <taxon>Sordariomycetes</taxon>
        <taxon>Xylariomycetidae</taxon>
        <taxon>Xylariales</taxon>
        <taxon>Hypoxylaceae</taxon>
        <taxon>Hypoxylon</taxon>
    </lineage>
</organism>
<evidence type="ECO:0000313" key="2">
    <source>
        <dbReference type="Proteomes" id="UP001497700"/>
    </source>
</evidence>
<gene>
    <name evidence="1" type="ORF">F4820DRAFT_463591</name>
</gene>
<sequence>MTKQWDMYEATIKTLYAENTLSVVRQIMIDKYGFRASTRAYRGRLIRWGVRKYNCRKLSDRASSRASSVNDGALSSESDPASPILPSRGGGNVAPPAVDQDAARHQLQVEMGQRAGDSGHLAMPGRINQQYETVVGGDPQAQAYSADDSYGNKTKAVLSPPQSGSGAQYEWSAAPSPLTGHNNNNTSHGPNSFDNHVNTTMPPPYFGSYTQMAPPATVGNAYAATIETSYGGLPDHTINSHSHSMSYYRTPPQQQGHDYDGAAGQVLGGS</sequence>
<proteinExistence type="predicted"/>
<comment type="caution">
    <text evidence="1">The sequence shown here is derived from an EMBL/GenBank/DDBJ whole genome shotgun (WGS) entry which is preliminary data.</text>
</comment>